<dbReference type="RefSeq" id="WP_006714515.1">
    <property type="nucleotide sequence ID" value="NZ_AFWF01000302.1"/>
</dbReference>
<evidence type="ECO:0000256" key="1">
    <source>
        <dbReference type="ARBA" id="ARBA00023231"/>
    </source>
</evidence>
<dbReference type="Pfam" id="PF02579">
    <property type="entry name" value="Nitro_FeMo-Co"/>
    <property type="match status" value="1"/>
</dbReference>
<comment type="caution">
    <text evidence="3">The sequence shown here is derived from an EMBL/GenBank/DDBJ whole genome shotgun (WGS) entry which is preliminary data.</text>
</comment>
<reference evidence="3 4" key="1">
    <citation type="journal article" date="2012" name="Int. J. Syst. Evol. Microbiol.">
        <title>Vibrio caribbeanicus sp. nov., isolated from the marine sponge Scleritoderma cyanea.</title>
        <authorList>
            <person name="Hoffmann M."/>
            <person name="Monday S.R."/>
            <person name="Allard M.W."/>
            <person name="Strain E.A."/>
            <person name="Whittaker P."/>
            <person name="Naum M."/>
            <person name="McCarthy P.J."/>
            <person name="Lopez J.V."/>
            <person name="Fischer M."/>
            <person name="Brown E.W."/>
        </authorList>
    </citation>
    <scope>NUCLEOTIDE SEQUENCE [LARGE SCALE GENOMIC DNA]</scope>
    <source>
        <strain evidence="3 4">ATCC 700023</strain>
    </source>
</reference>
<gene>
    <name evidence="3" type="ORF">VII00023_08694</name>
</gene>
<dbReference type="InterPro" id="IPR036105">
    <property type="entry name" value="DiNase_FeMo-co_biosyn_sf"/>
</dbReference>
<dbReference type="AlphaFoldDB" id="F9S7Q7"/>
<evidence type="ECO:0000313" key="4">
    <source>
        <dbReference type="Proteomes" id="UP000004605"/>
    </source>
</evidence>
<feature type="domain" description="Dinitrogenase iron-molybdenum cofactor biosynthesis" evidence="2">
    <location>
        <begin position="12"/>
        <end position="89"/>
    </location>
</feature>
<evidence type="ECO:0000313" key="3">
    <source>
        <dbReference type="EMBL" id="EGU31075.1"/>
    </source>
</evidence>
<dbReference type="Proteomes" id="UP000004605">
    <property type="component" value="Unassembled WGS sequence"/>
</dbReference>
<dbReference type="OrthoDB" id="6215304at2"/>
<name>F9S7Q7_9VIBR</name>
<accession>F9S7Q7</accession>
<organism evidence="3 4">
    <name type="scientific">Vibrio ichthyoenteri ATCC 700023</name>
    <dbReference type="NCBI Taxonomy" id="870968"/>
    <lineage>
        <taxon>Bacteria</taxon>
        <taxon>Pseudomonadati</taxon>
        <taxon>Pseudomonadota</taxon>
        <taxon>Gammaproteobacteria</taxon>
        <taxon>Vibrionales</taxon>
        <taxon>Vibrionaceae</taxon>
        <taxon>Vibrio</taxon>
    </lineage>
</organism>
<keyword evidence="4" id="KW-1185">Reference proteome</keyword>
<dbReference type="EMBL" id="AFWF01000302">
    <property type="protein sequence ID" value="EGU31075.1"/>
    <property type="molecule type" value="Genomic_DNA"/>
</dbReference>
<evidence type="ECO:0000259" key="2">
    <source>
        <dbReference type="Pfam" id="PF02579"/>
    </source>
</evidence>
<proteinExistence type="predicted"/>
<dbReference type="Gene3D" id="3.30.420.130">
    <property type="entry name" value="Dinitrogenase iron-molybdenum cofactor biosynthesis domain"/>
    <property type="match status" value="1"/>
</dbReference>
<dbReference type="InterPro" id="IPR003731">
    <property type="entry name" value="Di-Nase_FeMo-co_biosynth"/>
</dbReference>
<protein>
    <recommendedName>
        <fullName evidence="2">Dinitrogenase iron-molybdenum cofactor biosynthesis domain-containing protein</fullName>
    </recommendedName>
</protein>
<keyword evidence="1" id="KW-0535">Nitrogen fixation</keyword>
<dbReference type="SUPFAM" id="SSF53146">
    <property type="entry name" value="Nitrogenase accessory factor-like"/>
    <property type="match status" value="1"/>
</dbReference>
<sequence length="151" mass="16780">MIYAIPCVDNCVSNHFSRAKQIVIFNQATQQHQLFTLTDTGTNCGKKKQWMALLQAEQVDAVVVRSIGKKMLNALFERNLRVFSAPAKADICQLEYASLLAVTSLDYGKEPKNSSGCCEAKSTRSQCSKTTKPSLFLALQQGFTRIKGIRK</sequence>